<evidence type="ECO:0000313" key="2">
    <source>
        <dbReference type="EMBL" id="GAG85685.1"/>
    </source>
</evidence>
<dbReference type="PROSITE" id="PS51737">
    <property type="entry name" value="RECOMBINASE_DNA_BIND"/>
    <property type="match status" value="1"/>
</dbReference>
<proteinExistence type="predicted"/>
<dbReference type="InterPro" id="IPR006119">
    <property type="entry name" value="Resolv_N"/>
</dbReference>
<dbReference type="Gene3D" id="3.40.50.1390">
    <property type="entry name" value="Resolvase, N-terminal catalytic domain"/>
    <property type="match status" value="1"/>
</dbReference>
<dbReference type="GO" id="GO:0000150">
    <property type="term" value="F:DNA strand exchange activity"/>
    <property type="evidence" value="ECO:0007669"/>
    <property type="project" value="InterPro"/>
</dbReference>
<reference evidence="2" key="1">
    <citation type="journal article" date="2014" name="Front. Microbiol.">
        <title>High frequency of phylogenetically diverse reductive dehalogenase-homologous genes in deep subseafloor sedimentary metagenomes.</title>
        <authorList>
            <person name="Kawai M."/>
            <person name="Futagami T."/>
            <person name="Toyoda A."/>
            <person name="Takaki Y."/>
            <person name="Nishi S."/>
            <person name="Hori S."/>
            <person name="Arai W."/>
            <person name="Tsubouchi T."/>
            <person name="Morono Y."/>
            <person name="Uchiyama I."/>
            <person name="Ito T."/>
            <person name="Fujiyama A."/>
            <person name="Inagaki F."/>
            <person name="Takami H."/>
        </authorList>
    </citation>
    <scope>NUCLEOTIDE SEQUENCE</scope>
    <source>
        <strain evidence="2">Expedition CK06-06</strain>
    </source>
</reference>
<dbReference type="InterPro" id="IPR038109">
    <property type="entry name" value="DNA_bind_recomb_sf"/>
</dbReference>
<sequence>KQKDKEFVSMSESLDTSTAMGRFVMDIIQRIAQLESEQIGERVYIGMEQKAKTNGGVLGFNIPYGYYYSDGFLSINKDEAIVIENIYTWYKNGRSLGEIAKMLNDEKIPTKKGGIWAKKTVSTILKNPLYCGYLHWQEYVYKSGHRSIVDIADFNEIQDVIAERGGRPTQKLEK</sequence>
<dbReference type="Gene3D" id="3.90.1750.20">
    <property type="entry name" value="Putative Large Serine Recombinase, Chain B, Domain 2"/>
    <property type="match status" value="1"/>
</dbReference>
<organism evidence="2">
    <name type="scientific">marine sediment metagenome</name>
    <dbReference type="NCBI Taxonomy" id="412755"/>
    <lineage>
        <taxon>unclassified sequences</taxon>
        <taxon>metagenomes</taxon>
        <taxon>ecological metagenomes</taxon>
    </lineage>
</organism>
<name>X1ASK0_9ZZZZ</name>
<dbReference type="Pfam" id="PF00239">
    <property type="entry name" value="Resolvase"/>
    <property type="match status" value="1"/>
</dbReference>
<feature type="non-terminal residue" evidence="2">
    <location>
        <position position="1"/>
    </location>
</feature>
<evidence type="ECO:0000259" key="1">
    <source>
        <dbReference type="PROSITE" id="PS51737"/>
    </source>
</evidence>
<dbReference type="InterPro" id="IPR011109">
    <property type="entry name" value="DNA_bind_recombinase_dom"/>
</dbReference>
<dbReference type="PANTHER" id="PTHR30461:SF23">
    <property type="entry name" value="DNA RECOMBINASE-RELATED"/>
    <property type="match status" value="1"/>
</dbReference>
<dbReference type="PANTHER" id="PTHR30461">
    <property type="entry name" value="DNA-INVERTASE FROM LAMBDOID PROPHAGE"/>
    <property type="match status" value="1"/>
</dbReference>
<dbReference type="EMBL" id="BART01010143">
    <property type="protein sequence ID" value="GAG85685.1"/>
    <property type="molecule type" value="Genomic_DNA"/>
</dbReference>
<dbReference type="Pfam" id="PF07508">
    <property type="entry name" value="Recombinase"/>
    <property type="match status" value="1"/>
</dbReference>
<accession>X1ASK0</accession>
<dbReference type="SUPFAM" id="SSF53041">
    <property type="entry name" value="Resolvase-like"/>
    <property type="match status" value="1"/>
</dbReference>
<gene>
    <name evidence="2" type="ORF">S01H4_22208</name>
</gene>
<dbReference type="AlphaFoldDB" id="X1ASK0"/>
<feature type="domain" description="Recombinase" evidence="1">
    <location>
        <begin position="63"/>
        <end position="168"/>
    </location>
</feature>
<comment type="caution">
    <text evidence="2">The sequence shown here is derived from an EMBL/GenBank/DDBJ whole genome shotgun (WGS) entry which is preliminary data.</text>
</comment>
<dbReference type="GO" id="GO:0003677">
    <property type="term" value="F:DNA binding"/>
    <property type="evidence" value="ECO:0007669"/>
    <property type="project" value="InterPro"/>
</dbReference>
<dbReference type="InterPro" id="IPR036162">
    <property type="entry name" value="Resolvase-like_N_sf"/>
</dbReference>
<dbReference type="InterPro" id="IPR050639">
    <property type="entry name" value="SSR_resolvase"/>
</dbReference>
<protein>
    <recommendedName>
        <fullName evidence="1">Recombinase domain-containing protein</fullName>
    </recommendedName>
</protein>